<dbReference type="Pfam" id="PF07238">
    <property type="entry name" value="PilZ"/>
    <property type="match status" value="1"/>
</dbReference>
<dbReference type="Pfam" id="PF07614">
    <property type="entry name" value="DUF1577"/>
    <property type="match status" value="1"/>
</dbReference>
<dbReference type="Gene3D" id="2.40.10.220">
    <property type="entry name" value="predicted glycosyltransferase like domains"/>
    <property type="match status" value="1"/>
</dbReference>
<dbReference type="SUPFAM" id="SSF141371">
    <property type="entry name" value="PilZ domain-like"/>
    <property type="match status" value="1"/>
</dbReference>
<protein>
    <submittedName>
        <fullName evidence="2">PilZ domain-containing protein</fullName>
    </submittedName>
</protein>
<comment type="caution">
    <text evidence="2">The sequence shown here is derived from an EMBL/GenBank/DDBJ whole genome shotgun (WGS) entry which is preliminary data.</text>
</comment>
<dbReference type="AlphaFoldDB" id="A0AAE3EEZ2"/>
<proteinExistence type="predicted"/>
<reference evidence="2" key="1">
    <citation type="submission" date="2021-08" db="EMBL/GenBank/DDBJ databases">
        <title>Comparative analyses of Brucepasteria parasyntrophica and Teretinema zuelzerae.</title>
        <authorList>
            <person name="Song Y."/>
            <person name="Brune A."/>
        </authorList>
    </citation>
    <scope>NUCLEOTIDE SEQUENCE</scope>
    <source>
        <strain evidence="2">DSM 1903</strain>
    </source>
</reference>
<name>A0AAE3EEZ2_9SPIR</name>
<gene>
    <name evidence="2" type="ORF">K7J14_00945</name>
</gene>
<dbReference type="Proteomes" id="UP001198163">
    <property type="component" value="Unassembled WGS sequence"/>
</dbReference>
<feature type="domain" description="PilZ" evidence="1">
    <location>
        <begin position="312"/>
        <end position="392"/>
    </location>
</feature>
<sequence>MIQSVSPIEKEFLIKTVYQNEHPVRLHGVSTAGTGKITNVDRQGMFVTLTETYDNANFSLFEHITGYFDCHGNTYAFETTIRDSADKQIRIDAPDTLLRSLQRKYVRVKKPQNIKVAFSLANEDIQLEYPICPEYISVDENTSAISSSSDLTKVIAEFRERMNADCTGNTIQMFRNRAPHSFEEKLLTKTGKVLFIPSTSAELPKTDPYPEGRIITQAIEESYEDPNHFVEGTHFSKLMKEKSAKGISSEIWCPIVYYQYVVGYIYAVKSGSDSFDVAMVDSLWDFSRILAYQLKKTGYFKCEEKKQKPIHHPAELIDMSPGGMHIALDQSNSKFPIREGSIFSIRIMTGTQEIQCTTKVVRRYSRKDSISYGTVFLDLSSEQFMHLYECLYRSPYNEYDPRAHEQSRKKAKTSF</sequence>
<evidence type="ECO:0000313" key="3">
    <source>
        <dbReference type="Proteomes" id="UP001198163"/>
    </source>
</evidence>
<accession>A0AAE3EEZ2</accession>
<dbReference type="InterPro" id="IPR011471">
    <property type="entry name" value="DUF1577"/>
</dbReference>
<dbReference type="GO" id="GO:0035438">
    <property type="term" value="F:cyclic-di-GMP binding"/>
    <property type="evidence" value="ECO:0007669"/>
    <property type="project" value="InterPro"/>
</dbReference>
<dbReference type="InterPro" id="IPR009875">
    <property type="entry name" value="PilZ_domain"/>
</dbReference>
<keyword evidence="3" id="KW-1185">Reference proteome</keyword>
<evidence type="ECO:0000259" key="1">
    <source>
        <dbReference type="Pfam" id="PF07238"/>
    </source>
</evidence>
<organism evidence="2 3">
    <name type="scientific">Teretinema zuelzerae</name>
    <dbReference type="NCBI Taxonomy" id="156"/>
    <lineage>
        <taxon>Bacteria</taxon>
        <taxon>Pseudomonadati</taxon>
        <taxon>Spirochaetota</taxon>
        <taxon>Spirochaetia</taxon>
        <taxon>Spirochaetales</taxon>
        <taxon>Treponemataceae</taxon>
        <taxon>Teretinema</taxon>
    </lineage>
</organism>
<dbReference type="RefSeq" id="WP_230752190.1">
    <property type="nucleotide sequence ID" value="NZ_JAINWA010000001.1"/>
</dbReference>
<evidence type="ECO:0000313" key="2">
    <source>
        <dbReference type="EMBL" id="MCD1653274.1"/>
    </source>
</evidence>
<dbReference type="EMBL" id="JAINWA010000001">
    <property type="protein sequence ID" value="MCD1653274.1"/>
    <property type="molecule type" value="Genomic_DNA"/>
</dbReference>